<name>A0ABU5IPP8_9BURK</name>
<evidence type="ECO:0000313" key="5">
    <source>
        <dbReference type="EMBL" id="MDZ5460847.1"/>
    </source>
</evidence>
<dbReference type="EMBL" id="JAXOJX010000085">
    <property type="protein sequence ID" value="MDZ5460847.1"/>
    <property type="molecule type" value="Genomic_DNA"/>
</dbReference>
<dbReference type="Gene3D" id="1.10.1240.20">
    <property type="entry name" value="Lytic transglycosylase, superhelical linker domain"/>
    <property type="match status" value="1"/>
</dbReference>
<dbReference type="SUPFAM" id="SSF53955">
    <property type="entry name" value="Lysozyme-like"/>
    <property type="match status" value="1"/>
</dbReference>
<feature type="chain" id="PRO_5047062273" evidence="3">
    <location>
        <begin position="28"/>
        <end position="665"/>
    </location>
</feature>
<dbReference type="RefSeq" id="WP_322468168.1">
    <property type="nucleotide sequence ID" value="NZ_JAXOJX010000085.1"/>
</dbReference>
<dbReference type="Gene3D" id="1.10.530.10">
    <property type="match status" value="1"/>
</dbReference>
<dbReference type="InterPro" id="IPR008939">
    <property type="entry name" value="Lytic_TGlycosylase_superhlx_U"/>
</dbReference>
<evidence type="ECO:0000313" key="6">
    <source>
        <dbReference type="Proteomes" id="UP001293718"/>
    </source>
</evidence>
<comment type="similarity">
    <text evidence="1">Belongs to the transglycosylase Slt family.</text>
</comment>
<gene>
    <name evidence="5" type="ORF">SM757_30150</name>
</gene>
<organism evidence="5 6">
    <name type="scientific">Azohydromonas lata</name>
    <dbReference type="NCBI Taxonomy" id="45677"/>
    <lineage>
        <taxon>Bacteria</taxon>
        <taxon>Pseudomonadati</taxon>
        <taxon>Pseudomonadota</taxon>
        <taxon>Betaproteobacteria</taxon>
        <taxon>Burkholderiales</taxon>
        <taxon>Sphaerotilaceae</taxon>
        <taxon>Azohydromonas</taxon>
    </lineage>
</organism>
<dbReference type="PANTHER" id="PTHR37423">
    <property type="entry name" value="SOLUBLE LYTIC MUREIN TRANSGLYCOSYLASE-RELATED"/>
    <property type="match status" value="1"/>
</dbReference>
<dbReference type="InterPro" id="IPR023346">
    <property type="entry name" value="Lysozyme-like_dom_sf"/>
</dbReference>
<proteinExistence type="inferred from homology"/>
<dbReference type="Pfam" id="PF01464">
    <property type="entry name" value="SLT"/>
    <property type="match status" value="1"/>
</dbReference>
<comment type="caution">
    <text evidence="5">The sequence shown here is derived from an EMBL/GenBank/DDBJ whole genome shotgun (WGS) entry which is preliminary data.</text>
</comment>
<dbReference type="PANTHER" id="PTHR37423:SF5">
    <property type="entry name" value="SOLUBLE LYTIC MUREIN TRANSGLYCOSYLASE"/>
    <property type="match status" value="1"/>
</dbReference>
<feature type="signal peptide" evidence="3">
    <location>
        <begin position="1"/>
        <end position="27"/>
    </location>
</feature>
<keyword evidence="6" id="KW-1185">Reference proteome</keyword>
<feature type="domain" description="Transglycosylase SLT" evidence="4">
    <location>
        <begin position="500"/>
        <end position="601"/>
    </location>
</feature>
<evidence type="ECO:0000256" key="1">
    <source>
        <dbReference type="ARBA" id="ARBA00007734"/>
    </source>
</evidence>
<evidence type="ECO:0000256" key="2">
    <source>
        <dbReference type="ARBA" id="ARBA00022729"/>
    </source>
</evidence>
<dbReference type="Gene3D" id="1.25.20.10">
    <property type="entry name" value="Bacterial muramidases"/>
    <property type="match status" value="1"/>
</dbReference>
<sequence>MNRHFRLAALSLALLSALPCALPAAHAQSGDDIVVEARDALRKRDRMKLAAARSLVNAEQHPLASWVEYWELGNRLAQATTDEVEAFYARWSGTYVEDRLRNDWLLELGRRRDWSAFSRDYPRFRMNDDREVSCYALLSDHLAGKDVREAAREAWFAQRDLDDGCHLLASTLVRAGVFSTDEIWQKVRLAAEGNRPKAAMAAAALLNVPGLTASVSDAFSQPPRYLARKASAGDRTGAELTALALARAAASDPESAATLAQDWQNRLPPQLAGWVWGQVGLQGALKLLPQASEWYLRAGALAVAPGPKVAWSEDMLAWQARAALRGSPQRWALVRDAVDAMPSARQREPVWVYWKSRAVLAEAVRGADGDPVRQQAQQALAGIATGVGYYGKLAAEELGRKPALPPTPQPLSKAEREAANANPGLSRALQLIDIGLRNEGVREWNFTLRGMDDRALLAAAQRACEREVWDRCINTSEKTRDEIDMNQRFPMPHRQAVLREARAIGLDPAYVYGLIRQESRFITDARSHVGASGLMQVMPATARWTAKKLGIPYSGDLITDRDTNLKIGTGYLKLVLDSFEGHQALAAAAYNAGPGRPRRWSEGGTLEAAVWAESIPFNETRDYVQKVLSNAVDYAALIAGQPMSLKSRLGATIGPGTRAPDAELP</sequence>
<dbReference type="InterPro" id="IPR037061">
    <property type="entry name" value="Lytic_TGlycoase_superhlx_L_sf"/>
</dbReference>
<evidence type="ECO:0000259" key="4">
    <source>
        <dbReference type="Pfam" id="PF01464"/>
    </source>
</evidence>
<accession>A0ABU5IPP8</accession>
<dbReference type="SUPFAM" id="SSF48435">
    <property type="entry name" value="Bacterial muramidases"/>
    <property type="match status" value="1"/>
</dbReference>
<dbReference type="Proteomes" id="UP001293718">
    <property type="component" value="Unassembled WGS sequence"/>
</dbReference>
<dbReference type="InterPro" id="IPR008258">
    <property type="entry name" value="Transglycosylase_SLT_dom_1"/>
</dbReference>
<keyword evidence="2 3" id="KW-0732">Signal</keyword>
<protein>
    <submittedName>
        <fullName evidence="5">Transglycosylase SLT domain-containing protein</fullName>
    </submittedName>
</protein>
<reference evidence="5 6" key="1">
    <citation type="submission" date="2023-11" db="EMBL/GenBank/DDBJ databases">
        <title>Draft genome of Azohydromonas lata strain H1 (DSM1123), a polyhydroxyalkanoate producer.</title>
        <authorList>
            <person name="Traversa D."/>
            <person name="D'Addabbo P."/>
            <person name="Pazzani C."/>
            <person name="Manzari C."/>
            <person name="Chiara M."/>
            <person name="Scrascia M."/>
        </authorList>
    </citation>
    <scope>NUCLEOTIDE SEQUENCE [LARGE SCALE GENOMIC DNA]</scope>
    <source>
        <strain evidence="5 6">H1</strain>
    </source>
</reference>
<evidence type="ECO:0000256" key="3">
    <source>
        <dbReference type="SAM" id="SignalP"/>
    </source>
</evidence>
<dbReference type="CDD" id="cd13401">
    <property type="entry name" value="Slt70-like"/>
    <property type="match status" value="1"/>
</dbReference>